<dbReference type="AlphaFoldDB" id="A0A3Q7XFW6"/>
<dbReference type="PANTHER" id="PTHR35132:SF1">
    <property type="entry name" value="SERINE_ARGININE REPETITIVE MATRIX-LIKE PROTEIN"/>
    <property type="match status" value="1"/>
</dbReference>
<reference evidence="2" key="1">
    <citation type="journal article" date="2013" name="Nat. Biotechnol.">
        <title>Draft genome sequence of chickpea (Cicer arietinum) provides a resource for trait improvement.</title>
        <authorList>
            <person name="Varshney R.K."/>
            <person name="Song C."/>
            <person name="Saxena R.K."/>
            <person name="Azam S."/>
            <person name="Yu S."/>
            <person name="Sharpe A.G."/>
            <person name="Cannon S."/>
            <person name="Baek J."/>
            <person name="Rosen B.D."/>
            <person name="Tar'an B."/>
            <person name="Millan T."/>
            <person name="Zhang X."/>
            <person name="Ramsay L.D."/>
            <person name="Iwata A."/>
            <person name="Wang Y."/>
            <person name="Nelson W."/>
            <person name="Farmer A.D."/>
            <person name="Gaur P.M."/>
            <person name="Soderlund C."/>
            <person name="Penmetsa R.V."/>
            <person name="Xu C."/>
            <person name="Bharti A.K."/>
            <person name="He W."/>
            <person name="Winter P."/>
            <person name="Zhao S."/>
            <person name="Hane J.K."/>
            <person name="Carrasquilla-Garcia N."/>
            <person name="Condie J.A."/>
            <person name="Upadhyaya H.D."/>
            <person name="Luo M.C."/>
            <person name="Thudi M."/>
            <person name="Gowda C.L."/>
            <person name="Singh N.P."/>
            <person name="Lichtenzveig J."/>
            <person name="Gali K.K."/>
            <person name="Rubio J."/>
            <person name="Nadarajan N."/>
            <person name="Dolezel J."/>
            <person name="Bansal K.C."/>
            <person name="Xu X."/>
            <person name="Edwards D."/>
            <person name="Zhang G."/>
            <person name="Kahl G."/>
            <person name="Gil J."/>
            <person name="Singh K.B."/>
            <person name="Datta S.K."/>
            <person name="Jackson S.A."/>
            <person name="Wang J."/>
            <person name="Cook D.R."/>
        </authorList>
    </citation>
    <scope>NUCLEOTIDE SEQUENCE [LARGE SCALE GENOMIC DNA]</scope>
    <source>
        <strain evidence="2">cv. CDC Frontier</strain>
    </source>
</reference>
<name>A0A3Q7XFW6_CICAR</name>
<feature type="compositionally biased region" description="Low complexity" evidence="1">
    <location>
        <begin position="38"/>
        <end position="52"/>
    </location>
</feature>
<gene>
    <name evidence="3" type="primary">LOC101491481</name>
</gene>
<organism evidence="2 3">
    <name type="scientific">Cicer arietinum</name>
    <name type="common">Chickpea</name>
    <name type="synonym">Garbanzo</name>
    <dbReference type="NCBI Taxonomy" id="3827"/>
    <lineage>
        <taxon>Eukaryota</taxon>
        <taxon>Viridiplantae</taxon>
        <taxon>Streptophyta</taxon>
        <taxon>Embryophyta</taxon>
        <taxon>Tracheophyta</taxon>
        <taxon>Spermatophyta</taxon>
        <taxon>Magnoliopsida</taxon>
        <taxon>eudicotyledons</taxon>
        <taxon>Gunneridae</taxon>
        <taxon>Pentapetalae</taxon>
        <taxon>rosids</taxon>
        <taxon>fabids</taxon>
        <taxon>Fabales</taxon>
        <taxon>Fabaceae</taxon>
        <taxon>Papilionoideae</taxon>
        <taxon>50 kb inversion clade</taxon>
        <taxon>NPAAA clade</taxon>
        <taxon>Hologalegina</taxon>
        <taxon>IRL clade</taxon>
        <taxon>Cicereae</taxon>
        <taxon>Cicer</taxon>
    </lineage>
</organism>
<evidence type="ECO:0000313" key="2">
    <source>
        <dbReference type="Proteomes" id="UP000087171"/>
    </source>
</evidence>
<protein>
    <submittedName>
        <fullName evidence="3">Uncharacterized protein LOC101491481 isoform X2</fullName>
    </submittedName>
</protein>
<sequence>MLHSSKPNILPADQLFLHGLILPLHLLSTQNKPHHHSSPSIPDSTSITTTTTPSHRWKDIFIKKKKTNNAEDKLKKKDKRLFRKGVSTSPELNINIWPFSRSSSAGNSVIRPKSVTRRVNSAPCSRSNSAGDSKSRKWPSSPGVHLARSSPIWQGRRGGSGVKKTEAMYLKQRRSRVGSTGCGGGIPMCRSEVKSTVSGKLRTFFTKKTVLTSH</sequence>
<reference evidence="3" key="2">
    <citation type="submission" date="2025-08" db="UniProtKB">
        <authorList>
            <consortium name="RefSeq"/>
        </authorList>
    </citation>
    <scope>IDENTIFICATION</scope>
    <source>
        <tissue evidence="3">Etiolated seedlings</tissue>
    </source>
</reference>
<feature type="compositionally biased region" description="Polar residues" evidence="1">
    <location>
        <begin position="117"/>
        <end position="132"/>
    </location>
</feature>
<evidence type="ECO:0000256" key="1">
    <source>
        <dbReference type="SAM" id="MobiDB-lite"/>
    </source>
</evidence>
<dbReference type="PaxDb" id="3827-XP_004507661.1"/>
<feature type="region of interest" description="Disordered" evidence="1">
    <location>
        <begin position="105"/>
        <end position="160"/>
    </location>
</feature>
<dbReference type="RefSeq" id="XP_027192359.1">
    <property type="nucleotide sequence ID" value="XM_027336558.1"/>
</dbReference>
<dbReference type="Proteomes" id="UP000087171">
    <property type="component" value="Chromosome Ca7"/>
</dbReference>
<feature type="region of interest" description="Disordered" evidence="1">
    <location>
        <begin position="31"/>
        <end position="52"/>
    </location>
</feature>
<proteinExistence type="predicted"/>
<evidence type="ECO:0000313" key="3">
    <source>
        <dbReference type="RefSeq" id="XP_027192359.1"/>
    </source>
</evidence>
<dbReference type="PANTHER" id="PTHR35132">
    <property type="entry name" value="SERINE/ARGININE REPETITIVE MATRIX-LIKE PROTEIN"/>
    <property type="match status" value="1"/>
</dbReference>
<accession>A0A3Q7XFW6</accession>
<keyword evidence="2" id="KW-1185">Reference proteome</keyword>